<dbReference type="Pfam" id="PF00528">
    <property type="entry name" value="BPD_transp_1"/>
    <property type="match status" value="1"/>
</dbReference>
<evidence type="ECO:0000256" key="2">
    <source>
        <dbReference type="ARBA" id="ARBA00022448"/>
    </source>
</evidence>
<protein>
    <submittedName>
        <fullName evidence="10">Multiple sugar transport system permease protein</fullName>
    </submittedName>
</protein>
<dbReference type="EMBL" id="PGTZ01000007">
    <property type="protein sequence ID" value="PJI94199.1"/>
    <property type="molecule type" value="Genomic_DNA"/>
</dbReference>
<feature type="transmembrane region" description="Helical" evidence="7">
    <location>
        <begin position="279"/>
        <end position="298"/>
    </location>
</feature>
<keyword evidence="11" id="KW-1185">Reference proteome</keyword>
<evidence type="ECO:0000256" key="6">
    <source>
        <dbReference type="ARBA" id="ARBA00023136"/>
    </source>
</evidence>
<feature type="transmembrane region" description="Helical" evidence="7">
    <location>
        <begin position="310"/>
        <end position="332"/>
    </location>
</feature>
<evidence type="ECO:0000256" key="7">
    <source>
        <dbReference type="RuleBase" id="RU363032"/>
    </source>
</evidence>
<feature type="transmembrane region" description="Helical" evidence="7">
    <location>
        <begin position="248"/>
        <end position="272"/>
    </location>
</feature>
<proteinExistence type="inferred from homology"/>
<evidence type="ECO:0000256" key="8">
    <source>
        <dbReference type="SAM" id="MobiDB-lite"/>
    </source>
</evidence>
<dbReference type="Gene3D" id="1.10.3720.10">
    <property type="entry name" value="MetI-like"/>
    <property type="match status" value="1"/>
</dbReference>
<feature type="transmembrane region" description="Helical" evidence="7">
    <location>
        <begin position="208"/>
        <end position="228"/>
    </location>
</feature>
<dbReference type="GO" id="GO:0005886">
    <property type="term" value="C:plasma membrane"/>
    <property type="evidence" value="ECO:0007669"/>
    <property type="project" value="UniProtKB-SubCell"/>
</dbReference>
<evidence type="ECO:0000259" key="9">
    <source>
        <dbReference type="PROSITE" id="PS50928"/>
    </source>
</evidence>
<organism evidence="10 11">
    <name type="scientific">Luteimicrobium subarcticum</name>
    <dbReference type="NCBI Taxonomy" id="620910"/>
    <lineage>
        <taxon>Bacteria</taxon>
        <taxon>Bacillati</taxon>
        <taxon>Actinomycetota</taxon>
        <taxon>Actinomycetes</taxon>
        <taxon>Micrococcales</taxon>
        <taxon>Luteimicrobium</taxon>
    </lineage>
</organism>
<feature type="domain" description="ABC transmembrane type-1" evidence="9">
    <location>
        <begin position="115"/>
        <end position="331"/>
    </location>
</feature>
<keyword evidence="6 7" id="KW-0472">Membrane</keyword>
<keyword evidence="3" id="KW-1003">Cell membrane</keyword>
<keyword evidence="10" id="KW-0762">Sugar transport</keyword>
<dbReference type="PANTHER" id="PTHR30193:SF41">
    <property type="entry name" value="DIACETYLCHITOBIOSE UPTAKE SYSTEM PERMEASE PROTEIN NGCF"/>
    <property type="match status" value="1"/>
</dbReference>
<dbReference type="InterPro" id="IPR035906">
    <property type="entry name" value="MetI-like_sf"/>
</dbReference>
<reference evidence="10 11" key="1">
    <citation type="submission" date="2017-11" db="EMBL/GenBank/DDBJ databases">
        <title>Genomic Encyclopedia of Archaeal and Bacterial Type Strains, Phase II (KMG-II): From Individual Species to Whole Genera.</title>
        <authorList>
            <person name="Goeker M."/>
        </authorList>
    </citation>
    <scope>NUCLEOTIDE SEQUENCE [LARGE SCALE GENOMIC DNA]</scope>
    <source>
        <strain evidence="10 11">DSM 22413</strain>
    </source>
</reference>
<feature type="transmembrane region" description="Helical" evidence="7">
    <location>
        <begin position="50"/>
        <end position="75"/>
    </location>
</feature>
<comment type="caution">
    <text evidence="10">The sequence shown here is derived from an EMBL/GenBank/DDBJ whole genome shotgun (WGS) entry which is preliminary data.</text>
</comment>
<keyword evidence="4 7" id="KW-0812">Transmembrane</keyword>
<feature type="transmembrane region" description="Helical" evidence="7">
    <location>
        <begin position="152"/>
        <end position="173"/>
    </location>
</feature>
<feature type="compositionally biased region" description="Gly residues" evidence="8">
    <location>
        <begin position="20"/>
        <end position="32"/>
    </location>
</feature>
<dbReference type="PANTHER" id="PTHR30193">
    <property type="entry name" value="ABC TRANSPORTER PERMEASE PROTEIN"/>
    <property type="match status" value="1"/>
</dbReference>
<dbReference type="CDD" id="cd06261">
    <property type="entry name" value="TM_PBP2"/>
    <property type="match status" value="1"/>
</dbReference>
<comment type="subcellular location">
    <subcellularLocation>
        <location evidence="1 7">Cell membrane</location>
        <topology evidence="1 7">Multi-pass membrane protein</topology>
    </subcellularLocation>
</comment>
<evidence type="ECO:0000313" key="10">
    <source>
        <dbReference type="EMBL" id="PJI94199.1"/>
    </source>
</evidence>
<dbReference type="InterPro" id="IPR051393">
    <property type="entry name" value="ABC_transporter_permease"/>
</dbReference>
<dbReference type="SUPFAM" id="SSF161098">
    <property type="entry name" value="MetI-like"/>
    <property type="match status" value="1"/>
</dbReference>
<dbReference type="AlphaFoldDB" id="A0A2M8WTJ5"/>
<feature type="region of interest" description="Disordered" evidence="8">
    <location>
        <begin position="1"/>
        <end position="41"/>
    </location>
</feature>
<dbReference type="PROSITE" id="PS50928">
    <property type="entry name" value="ABC_TM1"/>
    <property type="match status" value="1"/>
</dbReference>
<keyword evidence="2 7" id="KW-0813">Transport</keyword>
<accession>A0A2M8WTJ5</accession>
<keyword evidence="5 7" id="KW-1133">Transmembrane helix</keyword>
<comment type="similarity">
    <text evidence="7">Belongs to the binding-protein-dependent transport system permease family.</text>
</comment>
<evidence type="ECO:0000256" key="3">
    <source>
        <dbReference type="ARBA" id="ARBA00022475"/>
    </source>
</evidence>
<evidence type="ECO:0000256" key="5">
    <source>
        <dbReference type="ARBA" id="ARBA00022989"/>
    </source>
</evidence>
<gene>
    <name evidence="10" type="ORF">CLV34_1686</name>
</gene>
<sequence length="341" mass="36504">MSATSAVPRSTAPGDSPGAGLVGGPAGDGGGSVPRRSSVARRRGRNPVTWVRHGGLSALVFALPMLLIFGVFSWWPIVRSVVMSFQKTNLVKPATWVGWDNFQYVLTDPDLPTAIRNTFYFALLALVIGFPIPLVCAVLMSSVRRMKGLYSVLAYLPVVVPPVVSVLLWKFFYDGSATGVFNTILGKVGLGPYAWLSSPSMAMPSLVLEATWAAAGGTVIIYLAALIGVPGELYDAAEVDGAGLWRKIWHVTMPQLRGVLFITFILQIIGTVQVFLEPYLFTGGGPANATLTVLLMIYNYAFGRSLGGDYGAATALSVMLALFLAILSLVYFKLTSAWSKS</sequence>
<evidence type="ECO:0000256" key="1">
    <source>
        <dbReference type="ARBA" id="ARBA00004651"/>
    </source>
</evidence>
<dbReference type="GO" id="GO:0055085">
    <property type="term" value="P:transmembrane transport"/>
    <property type="evidence" value="ECO:0007669"/>
    <property type="project" value="InterPro"/>
</dbReference>
<feature type="transmembrane region" description="Helical" evidence="7">
    <location>
        <begin position="119"/>
        <end position="140"/>
    </location>
</feature>
<dbReference type="Proteomes" id="UP000231586">
    <property type="component" value="Unassembled WGS sequence"/>
</dbReference>
<evidence type="ECO:0000256" key="4">
    <source>
        <dbReference type="ARBA" id="ARBA00022692"/>
    </source>
</evidence>
<name>A0A2M8WTJ5_9MICO</name>
<dbReference type="InterPro" id="IPR000515">
    <property type="entry name" value="MetI-like"/>
</dbReference>
<evidence type="ECO:0000313" key="11">
    <source>
        <dbReference type="Proteomes" id="UP000231586"/>
    </source>
</evidence>